<proteinExistence type="predicted"/>
<protein>
    <submittedName>
        <fullName evidence="1">Uncharacterized protein</fullName>
    </submittedName>
</protein>
<organism evidence="1 2">
    <name type="scientific">Mycena chlorophos</name>
    <name type="common">Agaric fungus</name>
    <name type="synonym">Agaricus chlorophos</name>
    <dbReference type="NCBI Taxonomy" id="658473"/>
    <lineage>
        <taxon>Eukaryota</taxon>
        <taxon>Fungi</taxon>
        <taxon>Dikarya</taxon>
        <taxon>Basidiomycota</taxon>
        <taxon>Agaricomycotina</taxon>
        <taxon>Agaricomycetes</taxon>
        <taxon>Agaricomycetidae</taxon>
        <taxon>Agaricales</taxon>
        <taxon>Marasmiineae</taxon>
        <taxon>Mycenaceae</taxon>
        <taxon>Mycena</taxon>
    </lineage>
</organism>
<dbReference type="EMBL" id="DF849863">
    <property type="protein sequence ID" value="GAT59472.1"/>
    <property type="molecule type" value="Genomic_DNA"/>
</dbReference>
<keyword evidence="2" id="KW-1185">Reference proteome</keyword>
<name>A0ABQ0M8A5_MYCCL</name>
<sequence>MPSVKRLLPQFNWDVGYLPLHQKLWPPTPQPLSTVPGPLLAECIEEFPALSDFDATELDVRDPVAEAGPLHTNPTDESVRYISLAKHNVFGTLLKLEEDLDGKSLCCYLLFVLLASGSPVFFIDTPGRISYFSSSGVQSSSHNLNHMDPQIRAALKNGWVLIDIDADPAWYPPPFVSRAKCVIWTASPIEARVDSFIRHMDAEGYFMCTWTPWELAAVAKNYNIPVNELKRRIHLHGPIPRSLFRHKYVDINDDVDKHINMALARNLSYFVFPDGTSTSGIQPVPQVFLVEPLVVPAPESGQLVLQRQHYRIRFLSAHIAQKAAFLADAHISQHQARLAMVLDQAATRVVVGKLLEGLIYTHFTKHSVSLLGLSFPSSAVQVHALTGKADSFICEPFTTSPGSIHYLQPSSPNFAAVDSIVFTPQQLLLLQVTAGDSHTRDFGLMLQIVQRLQRLQTGISIDAIPIISYCFVGTERERIQRLVQQADATLTRVKALAPEDWEKSFKGSKSECQAILNKLQVVGQVFVYGEGFKDI</sequence>
<dbReference type="Proteomes" id="UP000815677">
    <property type="component" value="Unassembled WGS sequence"/>
</dbReference>
<gene>
    <name evidence="1" type="ORF">MCHLO_15756</name>
</gene>
<evidence type="ECO:0000313" key="1">
    <source>
        <dbReference type="EMBL" id="GAT59472.1"/>
    </source>
</evidence>
<accession>A0ABQ0M8A5</accession>
<evidence type="ECO:0000313" key="2">
    <source>
        <dbReference type="Proteomes" id="UP000815677"/>
    </source>
</evidence>
<reference evidence="1" key="1">
    <citation type="submission" date="2014-09" db="EMBL/GenBank/DDBJ databases">
        <title>Genome sequence of the luminous mushroom Mycena chlorophos for searching fungal bioluminescence genes.</title>
        <authorList>
            <person name="Tanaka Y."/>
            <person name="Kasuga D."/>
            <person name="Oba Y."/>
            <person name="Hase S."/>
            <person name="Sato K."/>
            <person name="Oba Y."/>
            <person name="Sakakibara Y."/>
        </authorList>
    </citation>
    <scope>NUCLEOTIDE SEQUENCE</scope>
</reference>